<evidence type="ECO:0000256" key="2">
    <source>
        <dbReference type="SAM" id="MobiDB-lite"/>
    </source>
</evidence>
<dbReference type="AlphaFoldDB" id="A0A939BU32"/>
<dbReference type="PANTHER" id="PTHR33392:SF6">
    <property type="entry name" value="POLYISOPRENYL-TEICHOIC ACID--PEPTIDOGLYCAN TEICHOIC ACID TRANSFERASE TAGU"/>
    <property type="match status" value="1"/>
</dbReference>
<evidence type="ECO:0000259" key="3">
    <source>
        <dbReference type="Pfam" id="PF03816"/>
    </source>
</evidence>
<dbReference type="EMBL" id="JAFBEB010000004">
    <property type="protein sequence ID" value="MBM7590089.1"/>
    <property type="molecule type" value="Genomic_DNA"/>
</dbReference>
<dbReference type="Gene3D" id="3.40.630.190">
    <property type="entry name" value="LCP protein"/>
    <property type="match status" value="1"/>
</dbReference>
<proteinExistence type="inferred from homology"/>
<gene>
    <name evidence="4" type="ORF">JOD01_001690</name>
</gene>
<feature type="region of interest" description="Disordered" evidence="2">
    <location>
        <begin position="50"/>
        <end position="78"/>
    </location>
</feature>
<dbReference type="InterPro" id="IPR004474">
    <property type="entry name" value="LytR_CpsA_psr"/>
</dbReference>
<dbReference type="NCBIfam" id="TIGR00350">
    <property type="entry name" value="lytR_cpsA_psr"/>
    <property type="match status" value="1"/>
</dbReference>
<keyword evidence="5" id="KW-1185">Reference proteome</keyword>
<comment type="caution">
    <text evidence="4">The sequence shown here is derived from an EMBL/GenBank/DDBJ whole genome shotgun (WGS) entry which is preliminary data.</text>
</comment>
<reference evidence="4" key="1">
    <citation type="submission" date="2021-01" db="EMBL/GenBank/DDBJ databases">
        <title>Genomic Encyclopedia of Type Strains, Phase IV (KMG-IV): sequencing the most valuable type-strain genomes for metagenomic binning, comparative biology and taxonomic classification.</title>
        <authorList>
            <person name="Goeker M."/>
        </authorList>
    </citation>
    <scope>NUCLEOTIDE SEQUENCE</scope>
    <source>
        <strain evidence="4">DSM 25523</strain>
    </source>
</reference>
<dbReference type="Pfam" id="PF03816">
    <property type="entry name" value="LytR_cpsA_psr"/>
    <property type="match status" value="1"/>
</dbReference>
<accession>A0A939BU32</accession>
<organism evidence="4 5">
    <name type="scientific">Brevibacillus fulvus</name>
    <dbReference type="NCBI Taxonomy" id="1125967"/>
    <lineage>
        <taxon>Bacteria</taxon>
        <taxon>Bacillati</taxon>
        <taxon>Bacillota</taxon>
        <taxon>Bacilli</taxon>
        <taxon>Bacillales</taxon>
        <taxon>Paenibacillaceae</taxon>
        <taxon>Brevibacillus</taxon>
    </lineage>
</organism>
<dbReference type="PANTHER" id="PTHR33392">
    <property type="entry name" value="POLYISOPRENYL-TEICHOIC ACID--PEPTIDOGLYCAN TEICHOIC ACID TRANSFERASE TAGU"/>
    <property type="match status" value="1"/>
</dbReference>
<comment type="similarity">
    <text evidence="1">Belongs to the LytR/CpsA/Psr (LCP) family.</text>
</comment>
<dbReference type="RefSeq" id="WP_420829073.1">
    <property type="nucleotide sequence ID" value="NZ_BAABIN010000007.1"/>
</dbReference>
<protein>
    <submittedName>
        <fullName evidence="4">LCP family protein required for cell wall assembly</fullName>
    </submittedName>
</protein>
<evidence type="ECO:0000313" key="5">
    <source>
        <dbReference type="Proteomes" id="UP000717624"/>
    </source>
</evidence>
<evidence type="ECO:0000313" key="4">
    <source>
        <dbReference type="EMBL" id="MBM7590089.1"/>
    </source>
</evidence>
<feature type="compositionally biased region" description="Pro residues" evidence="2">
    <location>
        <begin position="61"/>
        <end position="76"/>
    </location>
</feature>
<name>A0A939BU32_9BACL</name>
<dbReference type="InterPro" id="IPR050922">
    <property type="entry name" value="LytR/CpsA/Psr_CW_biosynth"/>
</dbReference>
<sequence>MKPKLFRITWKRSVTLVLALALAAAIGYSSYSFYEYRQMTHNWYQPLEEQKGPVQSITPQPSAPLPLPGSQPPQPSGPAAIRAALQTKPLKPFLLLLIGIDSREGERARSDTTILAAINPGKQRAFLLSIPRDTYMELPGRGYDKVNHAMAYGGPKLLKQTLEKCFQVKIDHYMTIDFDGFRKVVDELGGVTVNVKKRMKYTDPSDDTKIDLYPGVQTLNGKQALDYARYRKSDLGHEDSDYERIKRQQEILQALANKGDSVQAFLKAFKLMQIMGQHVKTDLTEEQISSLLVTYYDPDRNELQTQMLAGRDERIWHNGILGWYYLISSKEKARVHMQLLKELAS</sequence>
<feature type="domain" description="Cell envelope-related transcriptional attenuator" evidence="3">
    <location>
        <begin position="109"/>
        <end position="258"/>
    </location>
</feature>
<evidence type="ECO:0000256" key="1">
    <source>
        <dbReference type="ARBA" id="ARBA00006068"/>
    </source>
</evidence>
<dbReference type="Proteomes" id="UP000717624">
    <property type="component" value="Unassembled WGS sequence"/>
</dbReference>